<sequence length="100" mass="11518">MKGLGIGFQPSAMLAGLLAYVVNFKRATKFILRTVRTNYTPEQIAKIEQKQFAEETRKFVIRYKKYSTESLHQIVRENTFVPAAIEAAKQLIIIREKKKA</sequence>
<comment type="caution">
    <text evidence="2">The sequence shown here is derived from an EMBL/GenBank/DDBJ whole genome shotgun (WGS) entry which is preliminary data.</text>
</comment>
<feature type="transmembrane region" description="Helical" evidence="1">
    <location>
        <begin position="6"/>
        <end position="24"/>
    </location>
</feature>
<proteinExistence type="predicted"/>
<evidence type="ECO:0000313" key="3">
    <source>
        <dbReference type="Proteomes" id="UP001302949"/>
    </source>
</evidence>
<evidence type="ECO:0000313" key="2">
    <source>
        <dbReference type="EMBL" id="MEA5141018.1"/>
    </source>
</evidence>
<keyword evidence="1" id="KW-0812">Transmembrane</keyword>
<dbReference type="EMBL" id="JAYFUM010000022">
    <property type="protein sequence ID" value="MEA5141018.1"/>
    <property type="molecule type" value="Genomic_DNA"/>
</dbReference>
<reference evidence="2 3" key="1">
    <citation type="submission" date="2023-12" db="EMBL/GenBank/DDBJ databases">
        <title>Novel species of the genus Arcicella isolated from rivers.</title>
        <authorList>
            <person name="Lu H."/>
        </authorList>
    </citation>
    <scope>NUCLEOTIDE SEQUENCE [LARGE SCALE GENOMIC DNA]</scope>
    <source>
        <strain evidence="2 3">KCTC 23307</strain>
    </source>
</reference>
<evidence type="ECO:0000256" key="1">
    <source>
        <dbReference type="SAM" id="Phobius"/>
    </source>
</evidence>
<protein>
    <submittedName>
        <fullName evidence="2">Uncharacterized protein</fullName>
    </submittedName>
</protein>
<keyword evidence="1" id="KW-1133">Transmembrane helix</keyword>
<gene>
    <name evidence="2" type="ORF">VB248_17840</name>
</gene>
<accession>A0ABU5QDT7</accession>
<name>A0ABU5QDT7_9BACT</name>
<dbReference type="Proteomes" id="UP001302949">
    <property type="component" value="Unassembled WGS sequence"/>
</dbReference>
<organism evidence="2 3">
    <name type="scientific">Arcicella rigui</name>
    <dbReference type="NCBI Taxonomy" id="797020"/>
    <lineage>
        <taxon>Bacteria</taxon>
        <taxon>Pseudomonadati</taxon>
        <taxon>Bacteroidota</taxon>
        <taxon>Cytophagia</taxon>
        <taxon>Cytophagales</taxon>
        <taxon>Flectobacillaceae</taxon>
        <taxon>Arcicella</taxon>
    </lineage>
</organism>
<keyword evidence="3" id="KW-1185">Reference proteome</keyword>
<keyword evidence="1" id="KW-0472">Membrane</keyword>
<dbReference type="RefSeq" id="WP_323298173.1">
    <property type="nucleotide sequence ID" value="NZ_JAYFUM010000022.1"/>
</dbReference>